<reference evidence="2" key="1">
    <citation type="journal article" date="2019" name="Int. J. Syst. Evol. Microbiol.">
        <title>The Global Catalogue of Microorganisms (GCM) 10K type strain sequencing project: providing services to taxonomists for standard genome sequencing and annotation.</title>
        <authorList>
            <consortium name="The Broad Institute Genomics Platform"/>
            <consortium name="The Broad Institute Genome Sequencing Center for Infectious Disease"/>
            <person name="Wu L."/>
            <person name="Ma J."/>
        </authorList>
    </citation>
    <scope>NUCLEOTIDE SEQUENCE [LARGE SCALE GENOMIC DNA]</scope>
    <source>
        <strain evidence="2">NBRC 106396</strain>
    </source>
</reference>
<dbReference type="EMBL" id="JBHTCP010000030">
    <property type="protein sequence ID" value="MFC7372291.1"/>
    <property type="molecule type" value="Genomic_DNA"/>
</dbReference>
<comment type="caution">
    <text evidence="1">The sequence shown here is derived from an EMBL/GenBank/DDBJ whole genome shotgun (WGS) entry which is preliminary data.</text>
</comment>
<evidence type="ECO:0000313" key="2">
    <source>
        <dbReference type="Proteomes" id="UP001596549"/>
    </source>
</evidence>
<accession>A0ABW2NPA1</accession>
<proteinExistence type="predicted"/>
<gene>
    <name evidence="1" type="ORF">ACFQPF_11450</name>
</gene>
<name>A0ABW2NPA1_9BACL</name>
<dbReference type="RefSeq" id="WP_379749736.1">
    <property type="nucleotide sequence ID" value="NZ_JBHTCP010000030.1"/>
</dbReference>
<organism evidence="1 2">
    <name type="scientific">Fictibacillus iocasae</name>
    <dbReference type="NCBI Taxonomy" id="2715437"/>
    <lineage>
        <taxon>Bacteria</taxon>
        <taxon>Bacillati</taxon>
        <taxon>Bacillota</taxon>
        <taxon>Bacilli</taxon>
        <taxon>Bacillales</taxon>
        <taxon>Fictibacillaceae</taxon>
        <taxon>Fictibacillus</taxon>
    </lineage>
</organism>
<keyword evidence="2" id="KW-1185">Reference proteome</keyword>
<protein>
    <submittedName>
        <fullName evidence="1">Uncharacterized protein</fullName>
    </submittedName>
</protein>
<sequence length="83" mass="9591">MTTRKGPDELSEELVRWLEEEDPFGLNEEIKTITFVCKECREEDDVPDFVVGEFRLDKKKGEEVEIQCPNCGGTMIQARNNPK</sequence>
<dbReference type="Proteomes" id="UP001596549">
    <property type="component" value="Unassembled WGS sequence"/>
</dbReference>
<evidence type="ECO:0000313" key="1">
    <source>
        <dbReference type="EMBL" id="MFC7372291.1"/>
    </source>
</evidence>